<evidence type="ECO:0000256" key="1">
    <source>
        <dbReference type="ARBA" id="ARBA00009437"/>
    </source>
</evidence>
<dbReference type="PRINTS" id="PR00039">
    <property type="entry name" value="HTHLYSR"/>
</dbReference>
<dbReference type="InterPro" id="IPR036390">
    <property type="entry name" value="WH_DNA-bd_sf"/>
</dbReference>
<dbReference type="GO" id="GO:0003700">
    <property type="term" value="F:DNA-binding transcription factor activity"/>
    <property type="evidence" value="ECO:0007669"/>
    <property type="project" value="InterPro"/>
</dbReference>
<dbReference type="Pfam" id="PF00126">
    <property type="entry name" value="HTH_1"/>
    <property type="match status" value="1"/>
</dbReference>
<name>A0A4Q0MH39_9HYPH</name>
<dbReference type="PANTHER" id="PTHR30346:SF0">
    <property type="entry name" value="HCA OPERON TRANSCRIPTIONAL ACTIVATOR HCAR"/>
    <property type="match status" value="1"/>
</dbReference>
<feature type="domain" description="HTH lysR-type" evidence="5">
    <location>
        <begin position="1"/>
        <end position="61"/>
    </location>
</feature>
<dbReference type="Pfam" id="PF03466">
    <property type="entry name" value="LysR_substrate"/>
    <property type="match status" value="1"/>
</dbReference>
<dbReference type="Gene3D" id="1.10.10.10">
    <property type="entry name" value="Winged helix-like DNA-binding domain superfamily/Winged helix DNA-binding domain"/>
    <property type="match status" value="1"/>
</dbReference>
<dbReference type="InterPro" id="IPR036388">
    <property type="entry name" value="WH-like_DNA-bd_sf"/>
</dbReference>
<evidence type="ECO:0000313" key="6">
    <source>
        <dbReference type="EMBL" id="RXF72798.1"/>
    </source>
</evidence>
<accession>A0A4Q0MH39</accession>
<dbReference type="RefSeq" id="WP_128777959.1">
    <property type="nucleotide sequence ID" value="NZ_RYFI01000012.1"/>
</dbReference>
<comment type="caution">
    <text evidence="6">The sequence shown here is derived from an EMBL/GenBank/DDBJ whole genome shotgun (WGS) entry which is preliminary data.</text>
</comment>
<reference evidence="6 7" key="1">
    <citation type="submission" date="2018-12" db="EMBL/GenBank/DDBJ databases">
        <title>bacterium Hansschlegelia zhihuaiae S113.</title>
        <authorList>
            <person name="He J."/>
        </authorList>
    </citation>
    <scope>NUCLEOTIDE SEQUENCE [LARGE SCALE GENOMIC DNA]</scope>
    <source>
        <strain evidence="6 7">S 113</strain>
    </source>
</reference>
<keyword evidence="2" id="KW-0805">Transcription regulation</keyword>
<keyword evidence="4" id="KW-0804">Transcription</keyword>
<proteinExistence type="inferred from homology"/>
<dbReference type="OrthoDB" id="8679465at2"/>
<dbReference type="SUPFAM" id="SSF46785">
    <property type="entry name" value="Winged helix' DNA-binding domain"/>
    <property type="match status" value="1"/>
</dbReference>
<evidence type="ECO:0000259" key="5">
    <source>
        <dbReference type="PROSITE" id="PS50931"/>
    </source>
</evidence>
<dbReference type="Gene3D" id="3.40.190.10">
    <property type="entry name" value="Periplasmic binding protein-like II"/>
    <property type="match status" value="2"/>
</dbReference>
<dbReference type="PROSITE" id="PS50931">
    <property type="entry name" value="HTH_LYSR"/>
    <property type="match status" value="1"/>
</dbReference>
<evidence type="ECO:0000256" key="2">
    <source>
        <dbReference type="ARBA" id="ARBA00023015"/>
    </source>
</evidence>
<dbReference type="InterPro" id="IPR005119">
    <property type="entry name" value="LysR_subst-bd"/>
</dbReference>
<dbReference type="GO" id="GO:0032993">
    <property type="term" value="C:protein-DNA complex"/>
    <property type="evidence" value="ECO:0007669"/>
    <property type="project" value="TreeGrafter"/>
</dbReference>
<organism evidence="6 7">
    <name type="scientific">Hansschlegelia zhihuaiae</name>
    <dbReference type="NCBI Taxonomy" id="405005"/>
    <lineage>
        <taxon>Bacteria</taxon>
        <taxon>Pseudomonadati</taxon>
        <taxon>Pseudomonadota</taxon>
        <taxon>Alphaproteobacteria</taxon>
        <taxon>Hyphomicrobiales</taxon>
        <taxon>Methylopilaceae</taxon>
        <taxon>Hansschlegelia</taxon>
    </lineage>
</organism>
<comment type="similarity">
    <text evidence="1">Belongs to the LysR transcriptional regulatory family.</text>
</comment>
<keyword evidence="7" id="KW-1185">Reference proteome</keyword>
<evidence type="ECO:0000256" key="3">
    <source>
        <dbReference type="ARBA" id="ARBA00023125"/>
    </source>
</evidence>
<dbReference type="Proteomes" id="UP000289708">
    <property type="component" value="Unassembled WGS sequence"/>
</dbReference>
<keyword evidence="3" id="KW-0238">DNA-binding</keyword>
<dbReference type="EMBL" id="RYFI01000012">
    <property type="protein sequence ID" value="RXF72798.1"/>
    <property type="molecule type" value="Genomic_DNA"/>
</dbReference>
<evidence type="ECO:0000256" key="4">
    <source>
        <dbReference type="ARBA" id="ARBA00023163"/>
    </source>
</evidence>
<dbReference type="PANTHER" id="PTHR30346">
    <property type="entry name" value="TRANSCRIPTIONAL DUAL REGULATOR HCAR-RELATED"/>
    <property type="match status" value="1"/>
</dbReference>
<dbReference type="AlphaFoldDB" id="A0A4Q0MH39"/>
<evidence type="ECO:0000313" key="7">
    <source>
        <dbReference type="Proteomes" id="UP000289708"/>
    </source>
</evidence>
<protein>
    <submittedName>
        <fullName evidence="6">LysR family transcriptional regulator</fullName>
    </submittedName>
</protein>
<gene>
    <name evidence="6" type="ORF">EK403_13235</name>
</gene>
<dbReference type="InterPro" id="IPR000847">
    <property type="entry name" value="LysR_HTH_N"/>
</dbReference>
<sequence length="303" mass="33452">MNYTLRHLRYFVAAVEAGSISQAARDLNISQPSVSSAIDHLEREVGVELLLRKRPVGVVPTAAGRDLMRAARLLLNHAKEFDAAASSLADAIAGEIHVACFVNIASVYLAAILRSFYERHPNVAVRCHVVDQGDIFEGIDSGLYETALTFDLNLTNDHSVDIVTELPPRLVVSHRHPLAQRATASLADVASETFIFLDLPHSRDYFLSLFHTLDMHPAQVIPVASFETIRAFAGNGLGYSLLNIETRTAMNYDGTQIRYVTLTDKLRPLRICLLTPSGSAARRAVRTFNDHVKSFFANLSLTR</sequence>
<dbReference type="GO" id="GO:0003677">
    <property type="term" value="F:DNA binding"/>
    <property type="evidence" value="ECO:0007669"/>
    <property type="project" value="UniProtKB-KW"/>
</dbReference>
<dbReference type="SUPFAM" id="SSF53850">
    <property type="entry name" value="Periplasmic binding protein-like II"/>
    <property type="match status" value="1"/>
</dbReference>
<dbReference type="FunFam" id="1.10.10.10:FF:000001">
    <property type="entry name" value="LysR family transcriptional regulator"/>
    <property type="match status" value="1"/>
</dbReference>